<keyword evidence="3" id="KW-1185">Reference proteome</keyword>
<feature type="region of interest" description="Disordered" evidence="1">
    <location>
        <begin position="392"/>
        <end position="415"/>
    </location>
</feature>
<evidence type="ECO:0000256" key="1">
    <source>
        <dbReference type="SAM" id="MobiDB-lite"/>
    </source>
</evidence>
<feature type="compositionally biased region" description="Low complexity" evidence="1">
    <location>
        <begin position="119"/>
        <end position="133"/>
    </location>
</feature>
<name>A0A8J1UBE9_OWEFU</name>
<evidence type="ECO:0000313" key="2">
    <source>
        <dbReference type="EMBL" id="CAH1781146.1"/>
    </source>
</evidence>
<reference evidence="2" key="1">
    <citation type="submission" date="2022-03" db="EMBL/GenBank/DDBJ databases">
        <authorList>
            <person name="Martin C."/>
        </authorList>
    </citation>
    <scope>NUCLEOTIDE SEQUENCE</scope>
</reference>
<sequence>MSSILRRKVSEGSMSQPKRRVRFSVGSAGTSDTDTDESPCSSPLISRDKIISDFYSRQLMLETEQYINGISLLCCLDKWALSDSDNATSLKALVVAGWYYILGSKLLLNKFQITENYNDNTTSTSVSSDDNSSPPGTPCYEENNNSEDESDTSSLGYASLFLSQNATSSIYNFLPAQAAGTVLNFASMKCLFQLDDQQIESPRSLDQVAMDELEQYDETLGRIGEYIDTDKWTNSNLAKCMCLKQSEICKECESNMAELWCHLECVCDKVEEDDDLSDMLERLYDPHDPDTGDIDPDDETKYKQKMAILFESNHEALHFAQTLLGIINRVVCVGTGTSRDLIDLWQFNAAIDCTNLIVTTLQSALIAQLDSSTGDILSFQGNESGYMSSVFPEDTASRRKSTATKPEFADDNDDIHNDHENNQKEHIREHANALLFLGFIDRVQRTADKNNLPVSRGLTELQDAESGLLEASIEDVDYRYSSLILATFYTMCCDVINEGATLLEEDSDDEENEIAKESSSGNVEDLLQNNTDHNGVKGTLCCSSSSDDHCCDRDKETLAIYVEAIVSSMKEHLTPVLNLVILSIMNKVKKITKLEHVDDYSSMLEEIATTALENVQKQPDTLDDDEEAAIVQASAVIQTNEAKYKQFVDHSSLGLDHNASGHPLLSDDIEQYGVVKIVHHLHVKFHEWLPMIIEAERKRALVHEAVLSNCDMDSKANAGDYMKSIFDKYENLELCLASFQEQVDENILLRGLFFIFDTCFNKNLNDRSSDTDGDVFPRQASDLSL</sequence>
<dbReference type="Proteomes" id="UP000749559">
    <property type="component" value="Unassembled WGS sequence"/>
</dbReference>
<evidence type="ECO:0000313" key="3">
    <source>
        <dbReference type="Proteomes" id="UP000749559"/>
    </source>
</evidence>
<feature type="compositionally biased region" description="Polar residues" evidence="1">
    <location>
        <begin position="517"/>
        <end position="529"/>
    </location>
</feature>
<comment type="caution">
    <text evidence="2">The sequence shown here is derived from an EMBL/GenBank/DDBJ whole genome shotgun (WGS) entry which is preliminary data.</text>
</comment>
<proteinExistence type="predicted"/>
<protein>
    <submittedName>
        <fullName evidence="2">Uncharacterized protein</fullName>
    </submittedName>
</protein>
<organism evidence="2 3">
    <name type="scientific">Owenia fusiformis</name>
    <name type="common">Polychaete worm</name>
    <dbReference type="NCBI Taxonomy" id="6347"/>
    <lineage>
        <taxon>Eukaryota</taxon>
        <taxon>Metazoa</taxon>
        <taxon>Spiralia</taxon>
        <taxon>Lophotrochozoa</taxon>
        <taxon>Annelida</taxon>
        <taxon>Polychaeta</taxon>
        <taxon>Sedentaria</taxon>
        <taxon>Canalipalpata</taxon>
        <taxon>Sabellida</taxon>
        <taxon>Oweniida</taxon>
        <taxon>Oweniidae</taxon>
        <taxon>Owenia</taxon>
    </lineage>
</organism>
<dbReference type="AlphaFoldDB" id="A0A8J1UBE9"/>
<feature type="region of interest" description="Disordered" evidence="1">
    <location>
        <begin position="504"/>
        <end position="529"/>
    </location>
</feature>
<dbReference type="EMBL" id="CAIIXF020000004">
    <property type="protein sequence ID" value="CAH1781146.1"/>
    <property type="molecule type" value="Genomic_DNA"/>
</dbReference>
<feature type="compositionally biased region" description="Polar residues" evidence="1">
    <location>
        <begin position="27"/>
        <end position="42"/>
    </location>
</feature>
<feature type="region of interest" description="Disordered" evidence="1">
    <location>
        <begin position="1"/>
        <end position="42"/>
    </location>
</feature>
<gene>
    <name evidence="2" type="ORF">OFUS_LOCUS7755</name>
</gene>
<accession>A0A8J1UBE9</accession>
<feature type="region of interest" description="Disordered" evidence="1">
    <location>
        <begin position="119"/>
        <end position="152"/>
    </location>
</feature>